<dbReference type="PANTHER" id="PTHR38048">
    <property type="entry name" value="EXPRESSED PROTEIN"/>
    <property type="match status" value="1"/>
</dbReference>
<sequence length="220" mass="25263">MALSHNSLIRGFNSIYQQAPRLSPSDHKDFICYCLAWHNCVEKHHDYEETFLFPAIEKATGVKGIMDGEVEQHATFHDGMEEFKKYLLQLNRGKSKFSHQRLLQIMDTFSKPLHDHLTSEPQSLLAVRRYSTAEKPIDLVAMALDTGKKSVTAGFVFSTLPVFLLNMETVQFEDGMWHGVFPPMTGPAKWVMTKGVPRWHQSWWRFVSCTPDGRLKHLAV</sequence>
<evidence type="ECO:0000313" key="2">
    <source>
        <dbReference type="EMBL" id="KAF7511256.1"/>
    </source>
</evidence>
<comment type="caution">
    <text evidence="2">The sequence shown here is derived from an EMBL/GenBank/DDBJ whole genome shotgun (WGS) entry which is preliminary data.</text>
</comment>
<dbReference type="AlphaFoldDB" id="A0A8H7E913"/>
<protein>
    <recommendedName>
        <fullName evidence="1">Hemerythrin-like domain-containing protein</fullName>
    </recommendedName>
</protein>
<dbReference type="Gene3D" id="1.20.120.520">
    <property type="entry name" value="nmb1532 protein domain like"/>
    <property type="match status" value="1"/>
</dbReference>
<dbReference type="OrthoDB" id="58416at2759"/>
<dbReference type="CDD" id="cd12108">
    <property type="entry name" value="Hr-like"/>
    <property type="match status" value="1"/>
</dbReference>
<evidence type="ECO:0000313" key="3">
    <source>
        <dbReference type="Proteomes" id="UP000606974"/>
    </source>
</evidence>
<keyword evidence="3" id="KW-1185">Reference proteome</keyword>
<gene>
    <name evidence="2" type="ORF">GJ744_005153</name>
</gene>
<reference evidence="2" key="1">
    <citation type="submission" date="2020-02" db="EMBL/GenBank/DDBJ databases">
        <authorList>
            <person name="Palmer J.M."/>
        </authorList>
    </citation>
    <scope>NUCLEOTIDE SEQUENCE</scope>
    <source>
        <strain evidence="2">EPUS1.4</strain>
        <tissue evidence="2">Thallus</tissue>
    </source>
</reference>
<accession>A0A8H7E913</accession>
<name>A0A8H7E913_9EURO</name>
<dbReference type="EMBL" id="JAACFV010000022">
    <property type="protein sequence ID" value="KAF7511256.1"/>
    <property type="molecule type" value="Genomic_DNA"/>
</dbReference>
<feature type="domain" description="Hemerythrin-like" evidence="1">
    <location>
        <begin position="4"/>
        <end position="124"/>
    </location>
</feature>
<dbReference type="Pfam" id="PF01814">
    <property type="entry name" value="Hemerythrin"/>
    <property type="match status" value="1"/>
</dbReference>
<dbReference type="PANTHER" id="PTHR38048:SF2">
    <property type="entry name" value="HEMERYTHRIN-LIKE DOMAIN-CONTAINING PROTEIN"/>
    <property type="match status" value="1"/>
</dbReference>
<organism evidence="2 3">
    <name type="scientific">Endocarpon pusillum</name>
    <dbReference type="NCBI Taxonomy" id="364733"/>
    <lineage>
        <taxon>Eukaryota</taxon>
        <taxon>Fungi</taxon>
        <taxon>Dikarya</taxon>
        <taxon>Ascomycota</taxon>
        <taxon>Pezizomycotina</taxon>
        <taxon>Eurotiomycetes</taxon>
        <taxon>Chaetothyriomycetidae</taxon>
        <taxon>Verrucariales</taxon>
        <taxon>Verrucariaceae</taxon>
        <taxon>Endocarpon</taxon>
    </lineage>
</organism>
<evidence type="ECO:0000259" key="1">
    <source>
        <dbReference type="Pfam" id="PF01814"/>
    </source>
</evidence>
<dbReference type="Proteomes" id="UP000606974">
    <property type="component" value="Unassembled WGS sequence"/>
</dbReference>
<dbReference type="InterPro" id="IPR053206">
    <property type="entry name" value="Dimeric_xanthone_biosynth"/>
</dbReference>
<proteinExistence type="predicted"/>
<dbReference type="InterPro" id="IPR012312">
    <property type="entry name" value="Hemerythrin-like"/>
</dbReference>